<comment type="caution">
    <text evidence="1">The sequence shown here is derived from an EMBL/GenBank/DDBJ whole genome shotgun (WGS) entry which is preliminary data.</text>
</comment>
<dbReference type="EMBL" id="BRXS01000003">
    <property type="protein sequence ID" value="GLC25350.1"/>
    <property type="molecule type" value="Genomic_DNA"/>
</dbReference>
<gene>
    <name evidence="1" type="ORF">rosag_18630</name>
</gene>
<sequence>MLRLLASGLLTRTASRRIARVIPNPLVRTLAVAATGYAVSRLLAPKAKALAASHPKSRLGRLVTG</sequence>
<protein>
    <submittedName>
        <fullName evidence="1">Uncharacterized protein</fullName>
    </submittedName>
</protein>
<name>A0AA37QFC4_9BACT</name>
<keyword evidence="2" id="KW-1185">Reference proteome</keyword>
<dbReference type="AlphaFoldDB" id="A0AA37QFC4"/>
<dbReference type="RefSeq" id="WP_284349806.1">
    <property type="nucleotide sequence ID" value="NZ_BRXS01000003.1"/>
</dbReference>
<evidence type="ECO:0000313" key="1">
    <source>
        <dbReference type="EMBL" id="GLC25350.1"/>
    </source>
</evidence>
<organism evidence="1 2">
    <name type="scientific">Roseisolibacter agri</name>
    <dbReference type="NCBI Taxonomy" id="2014610"/>
    <lineage>
        <taxon>Bacteria</taxon>
        <taxon>Pseudomonadati</taxon>
        <taxon>Gemmatimonadota</taxon>
        <taxon>Gemmatimonadia</taxon>
        <taxon>Gemmatimonadales</taxon>
        <taxon>Gemmatimonadaceae</taxon>
        <taxon>Roseisolibacter</taxon>
    </lineage>
</organism>
<proteinExistence type="predicted"/>
<dbReference type="Proteomes" id="UP001161325">
    <property type="component" value="Unassembled WGS sequence"/>
</dbReference>
<accession>A0AA37QFC4</accession>
<evidence type="ECO:0000313" key="2">
    <source>
        <dbReference type="Proteomes" id="UP001161325"/>
    </source>
</evidence>
<reference evidence="1" key="1">
    <citation type="submission" date="2022-08" db="EMBL/GenBank/DDBJ databases">
        <title>Draft genome sequencing of Roseisolibacter agri AW1220.</title>
        <authorList>
            <person name="Tobiishi Y."/>
            <person name="Tonouchi A."/>
        </authorList>
    </citation>
    <scope>NUCLEOTIDE SEQUENCE</scope>
    <source>
        <strain evidence="1">AW1220</strain>
    </source>
</reference>